<proteinExistence type="predicted"/>
<dbReference type="Gene3D" id="3.60.40.10">
    <property type="entry name" value="PPM-type phosphatase domain"/>
    <property type="match status" value="1"/>
</dbReference>
<evidence type="ECO:0000256" key="3">
    <source>
        <dbReference type="SAM" id="Phobius"/>
    </source>
</evidence>
<keyword evidence="6" id="KW-1185">Reference proteome</keyword>
<dbReference type="Pfam" id="PF07228">
    <property type="entry name" value="SpoIIE"/>
    <property type="match status" value="1"/>
</dbReference>
<sequence>MFLISFLLFVAAGINDVLVNNIIIVGPLLAHYGIFMMFLFQSISIARNFSLGFVEAETLARQVTQKNEELEGTKQELTILNERLEEKAKEKTFELQSKLDQINKDLKLAKSIVQSLTLIPELEPFLKISVLYKPLADVGGDIYFVKKIQDGYVRVFLCDATGHGLQAALYTMMIQSEFERLNLVATRPNDLLYYMNQHFYDKNAELRIYFPAVVVDFDFSQNLLKFAGAGTQNQIIHKQNGEIVVLENTGPIVGILEQFRFGITDVKFEAEDRLFLFTDGIFEELNEMDGTAALEELVDLIKETRDLPLENVTTYIKDGLFQKMQKTVWKDDVTCIVFEIGNFLFTSA</sequence>
<organism evidence="5 6">
    <name type="scientific">Leptospira ryugenii</name>
    <dbReference type="NCBI Taxonomy" id="1917863"/>
    <lineage>
        <taxon>Bacteria</taxon>
        <taxon>Pseudomonadati</taxon>
        <taxon>Spirochaetota</taxon>
        <taxon>Spirochaetia</taxon>
        <taxon>Leptospirales</taxon>
        <taxon>Leptospiraceae</taxon>
        <taxon>Leptospira</taxon>
    </lineage>
</organism>
<dbReference type="AlphaFoldDB" id="A0A2P2E1N7"/>
<dbReference type="PANTHER" id="PTHR43156">
    <property type="entry name" value="STAGE II SPORULATION PROTEIN E-RELATED"/>
    <property type="match status" value="1"/>
</dbReference>
<dbReference type="GO" id="GO:0016791">
    <property type="term" value="F:phosphatase activity"/>
    <property type="evidence" value="ECO:0007669"/>
    <property type="project" value="TreeGrafter"/>
</dbReference>
<keyword evidence="3" id="KW-0472">Membrane</keyword>
<evidence type="ECO:0000256" key="2">
    <source>
        <dbReference type="SAM" id="Coils"/>
    </source>
</evidence>
<evidence type="ECO:0000259" key="4">
    <source>
        <dbReference type="SMART" id="SM00331"/>
    </source>
</evidence>
<reference evidence="5 6" key="1">
    <citation type="submission" date="2018-02" db="EMBL/GenBank/DDBJ databases">
        <title>Novel Leptospira species isolated from soil and water in Japan.</title>
        <authorList>
            <person name="Nakao R."/>
            <person name="Masuzawa T."/>
        </authorList>
    </citation>
    <scope>NUCLEOTIDE SEQUENCE [LARGE SCALE GENOMIC DNA]</scope>
    <source>
        <strain evidence="5 6">YH101</strain>
    </source>
</reference>
<keyword evidence="3" id="KW-1133">Transmembrane helix</keyword>
<dbReference type="InterPro" id="IPR001932">
    <property type="entry name" value="PPM-type_phosphatase-like_dom"/>
</dbReference>
<dbReference type="PANTHER" id="PTHR43156:SF2">
    <property type="entry name" value="STAGE II SPORULATION PROTEIN E"/>
    <property type="match status" value="1"/>
</dbReference>
<dbReference type="InterPro" id="IPR036457">
    <property type="entry name" value="PPM-type-like_dom_sf"/>
</dbReference>
<evidence type="ECO:0000313" key="5">
    <source>
        <dbReference type="EMBL" id="GBF50799.1"/>
    </source>
</evidence>
<accession>A0A2P2E1N7</accession>
<dbReference type="Proteomes" id="UP000245133">
    <property type="component" value="Unassembled WGS sequence"/>
</dbReference>
<feature type="domain" description="PPM-type phosphatase" evidence="4">
    <location>
        <begin position="123"/>
        <end position="340"/>
    </location>
</feature>
<comment type="caution">
    <text evidence="5">The sequence shown here is derived from an EMBL/GenBank/DDBJ whole genome shotgun (WGS) entry which is preliminary data.</text>
</comment>
<dbReference type="InterPro" id="IPR052016">
    <property type="entry name" value="Bact_Sigma-Reg"/>
</dbReference>
<feature type="coiled-coil region" evidence="2">
    <location>
        <begin position="53"/>
        <end position="101"/>
    </location>
</feature>
<feature type="transmembrane region" description="Helical" evidence="3">
    <location>
        <begin position="23"/>
        <end position="40"/>
    </location>
</feature>
<dbReference type="EMBL" id="BFBB01000007">
    <property type="protein sequence ID" value="GBF50799.1"/>
    <property type="molecule type" value="Genomic_DNA"/>
</dbReference>
<name>A0A2P2E1N7_9LEPT</name>
<dbReference type="SMART" id="SM00331">
    <property type="entry name" value="PP2C_SIG"/>
    <property type="match status" value="1"/>
</dbReference>
<protein>
    <submittedName>
        <fullName evidence="5">Serine phosphatase RsbU</fullName>
    </submittedName>
</protein>
<gene>
    <name evidence="5" type="ORF">LPTSP4_23260</name>
</gene>
<evidence type="ECO:0000256" key="1">
    <source>
        <dbReference type="ARBA" id="ARBA00022801"/>
    </source>
</evidence>
<dbReference type="SUPFAM" id="SSF81606">
    <property type="entry name" value="PP2C-like"/>
    <property type="match status" value="1"/>
</dbReference>
<keyword evidence="3" id="KW-0812">Transmembrane</keyword>
<keyword evidence="1" id="KW-0378">Hydrolase</keyword>
<evidence type="ECO:0000313" key="6">
    <source>
        <dbReference type="Proteomes" id="UP000245133"/>
    </source>
</evidence>
<keyword evidence="2" id="KW-0175">Coiled coil</keyword>